<feature type="domain" description="EamA" evidence="8">
    <location>
        <begin position="145"/>
        <end position="276"/>
    </location>
</feature>
<dbReference type="SUPFAM" id="SSF103481">
    <property type="entry name" value="Multidrug resistance efflux transporter EmrE"/>
    <property type="match status" value="2"/>
</dbReference>
<dbReference type="EMBL" id="CP071250">
    <property type="protein sequence ID" value="UUF07800.1"/>
    <property type="molecule type" value="Genomic_DNA"/>
</dbReference>
<dbReference type="Pfam" id="PF00892">
    <property type="entry name" value="EamA"/>
    <property type="match status" value="2"/>
</dbReference>
<feature type="transmembrane region" description="Helical" evidence="7">
    <location>
        <begin position="148"/>
        <end position="167"/>
    </location>
</feature>
<evidence type="ECO:0000256" key="5">
    <source>
        <dbReference type="ARBA" id="ARBA00022989"/>
    </source>
</evidence>
<evidence type="ECO:0000256" key="2">
    <source>
        <dbReference type="ARBA" id="ARBA00007362"/>
    </source>
</evidence>
<name>A0A9Q9CFP6_9FIRM</name>
<evidence type="ECO:0000259" key="8">
    <source>
        <dbReference type="Pfam" id="PF00892"/>
    </source>
</evidence>
<protein>
    <submittedName>
        <fullName evidence="9">DMT family transporter</fullName>
    </submittedName>
</protein>
<feature type="transmembrane region" description="Helical" evidence="7">
    <location>
        <begin position="235"/>
        <end position="253"/>
    </location>
</feature>
<evidence type="ECO:0000256" key="3">
    <source>
        <dbReference type="ARBA" id="ARBA00022475"/>
    </source>
</evidence>
<feature type="transmembrane region" description="Helical" evidence="7">
    <location>
        <begin position="119"/>
        <end position="136"/>
    </location>
</feature>
<feature type="domain" description="EamA" evidence="8">
    <location>
        <begin position="6"/>
        <end position="136"/>
    </location>
</feature>
<keyword evidence="5 7" id="KW-1133">Transmembrane helix</keyword>
<feature type="transmembrane region" description="Helical" evidence="7">
    <location>
        <begin position="174"/>
        <end position="193"/>
    </location>
</feature>
<keyword evidence="4 7" id="KW-0812">Transmembrane</keyword>
<comment type="similarity">
    <text evidence="2">Belongs to the EamA transporter family.</text>
</comment>
<evidence type="ECO:0000313" key="9">
    <source>
        <dbReference type="EMBL" id="UUF07800.1"/>
    </source>
</evidence>
<organism evidence="9 10">
    <name type="scientific">Turicibacter bilis</name>
    <dbReference type="NCBI Taxonomy" id="2735723"/>
    <lineage>
        <taxon>Bacteria</taxon>
        <taxon>Bacillati</taxon>
        <taxon>Bacillota</taxon>
        <taxon>Erysipelotrichia</taxon>
        <taxon>Erysipelotrichales</taxon>
        <taxon>Turicibacteraceae</taxon>
        <taxon>Turicibacter</taxon>
    </lineage>
</organism>
<dbReference type="InterPro" id="IPR000620">
    <property type="entry name" value="EamA_dom"/>
</dbReference>
<gene>
    <name evidence="9" type="ORF">J0J70_09240</name>
</gene>
<accession>A0A9Q9CFP6</accession>
<feature type="transmembrane region" description="Helical" evidence="7">
    <location>
        <begin position="69"/>
        <end position="89"/>
    </location>
</feature>
<evidence type="ECO:0000256" key="6">
    <source>
        <dbReference type="ARBA" id="ARBA00023136"/>
    </source>
</evidence>
<dbReference type="RefSeq" id="WP_212724446.1">
    <property type="nucleotide sequence ID" value="NZ_CP071250.1"/>
</dbReference>
<keyword evidence="3" id="KW-1003">Cell membrane</keyword>
<comment type="subcellular location">
    <subcellularLocation>
        <location evidence="1">Cell membrane</location>
        <topology evidence="1">Multi-pass membrane protein</topology>
    </subcellularLocation>
</comment>
<keyword evidence="6 7" id="KW-0472">Membrane</keyword>
<dbReference type="InterPro" id="IPR037185">
    <property type="entry name" value="EmrE-like"/>
</dbReference>
<evidence type="ECO:0000256" key="7">
    <source>
        <dbReference type="SAM" id="Phobius"/>
    </source>
</evidence>
<dbReference type="AlphaFoldDB" id="A0A9Q9CFP6"/>
<dbReference type="PANTHER" id="PTHR42920:SF5">
    <property type="entry name" value="EAMA DOMAIN-CONTAINING PROTEIN"/>
    <property type="match status" value="1"/>
</dbReference>
<feature type="transmembrane region" description="Helical" evidence="7">
    <location>
        <begin position="37"/>
        <end position="57"/>
    </location>
</feature>
<feature type="transmembrane region" description="Helical" evidence="7">
    <location>
        <begin position="259"/>
        <end position="276"/>
    </location>
</feature>
<feature type="transmembrane region" description="Helical" evidence="7">
    <location>
        <begin position="95"/>
        <end position="112"/>
    </location>
</feature>
<evidence type="ECO:0000256" key="1">
    <source>
        <dbReference type="ARBA" id="ARBA00004651"/>
    </source>
</evidence>
<dbReference type="Gene3D" id="1.10.3730.20">
    <property type="match status" value="1"/>
</dbReference>
<evidence type="ECO:0000256" key="4">
    <source>
        <dbReference type="ARBA" id="ARBA00022692"/>
    </source>
</evidence>
<dbReference type="Proteomes" id="UP001058072">
    <property type="component" value="Chromosome"/>
</dbReference>
<feature type="transmembrane region" description="Helical" evidence="7">
    <location>
        <begin position="205"/>
        <end position="223"/>
    </location>
</feature>
<reference evidence="9" key="1">
    <citation type="submission" date="2021-03" db="EMBL/GenBank/DDBJ databases">
        <title>Comparative Genomics and Metabolomics in the genus Turicibacter.</title>
        <authorList>
            <person name="Maki J."/>
            <person name="Looft T."/>
        </authorList>
    </citation>
    <scope>NUCLEOTIDE SEQUENCE</scope>
    <source>
        <strain evidence="9">ISU324</strain>
    </source>
</reference>
<sequence length="292" mass="31757">MNSKIADGLLLVVAIIWGGGFPAVGLAIESGMGPAQLTALRFIVVAVGMVMIFFKVLKSIKKIDVIGGVLAGIFLFIGFSFQTIGMQYTTASKNAFITSTYVLLVPLLGVIFFKRRLTVTQWTGILLMVLGVSFLSLEKDFSMNIGDILTLICAIGFAVQIVITGLFSPRCNPYCFNTIQMVTVAVLSFIWSLRMPWVEVSFRSGIAVLYLGLLSTLFAFLIQSIAQRHTSEAKVGLILSFESLFGAILSVLILGDPVTVKLCIGGIFSVLAVLMIEWDPGVLKRKQVIQQE</sequence>
<evidence type="ECO:0000313" key="10">
    <source>
        <dbReference type="Proteomes" id="UP001058072"/>
    </source>
</evidence>
<dbReference type="InterPro" id="IPR051258">
    <property type="entry name" value="Diverse_Substrate_Transporter"/>
</dbReference>
<dbReference type="GO" id="GO:0005886">
    <property type="term" value="C:plasma membrane"/>
    <property type="evidence" value="ECO:0007669"/>
    <property type="project" value="UniProtKB-SubCell"/>
</dbReference>
<proteinExistence type="inferred from homology"/>
<dbReference type="PANTHER" id="PTHR42920">
    <property type="entry name" value="OS03G0707200 PROTEIN-RELATED"/>
    <property type="match status" value="1"/>
</dbReference>